<dbReference type="Pfam" id="PF03511">
    <property type="entry name" value="FANCA_CTD"/>
    <property type="match status" value="1"/>
</dbReference>
<evidence type="ECO:0000259" key="4">
    <source>
        <dbReference type="Pfam" id="PF24781"/>
    </source>
</evidence>
<feature type="non-terminal residue" evidence="6">
    <location>
        <position position="1490"/>
    </location>
</feature>
<proteinExistence type="predicted"/>
<dbReference type="PANTHER" id="PTHR12047">
    <property type="entry name" value="FANCONI ANEMIA GROUP A PROTEIN"/>
    <property type="match status" value="1"/>
</dbReference>
<reference evidence="6" key="1">
    <citation type="journal article" date="2021" name="Cell">
        <title>Tracing the genetic footprints of vertebrate landing in non-teleost ray-finned fishes.</title>
        <authorList>
            <person name="Bi X."/>
            <person name="Wang K."/>
            <person name="Yang L."/>
            <person name="Pan H."/>
            <person name="Jiang H."/>
            <person name="Wei Q."/>
            <person name="Fang M."/>
            <person name="Yu H."/>
            <person name="Zhu C."/>
            <person name="Cai Y."/>
            <person name="He Y."/>
            <person name="Gan X."/>
            <person name="Zeng H."/>
            <person name="Yu D."/>
            <person name="Zhu Y."/>
            <person name="Jiang H."/>
            <person name="Qiu Q."/>
            <person name="Yang H."/>
            <person name="Zhang Y.E."/>
            <person name="Wang W."/>
            <person name="Zhu M."/>
            <person name="He S."/>
            <person name="Zhang G."/>
        </authorList>
    </citation>
    <scope>NUCLEOTIDE SEQUENCE</scope>
    <source>
        <strain evidence="6">Bchr_001</strain>
    </source>
</reference>
<dbReference type="InterPro" id="IPR055277">
    <property type="entry name" value="Fanconi_A_C"/>
</dbReference>
<comment type="caution">
    <text evidence="6">The sequence shown here is derived from an EMBL/GenBank/DDBJ whole genome shotgun (WGS) entry which is preliminary data.</text>
</comment>
<feature type="domain" description="Fanconi anaemia group A protein arcN subdomain" evidence="5">
    <location>
        <begin position="693"/>
        <end position="925"/>
    </location>
</feature>
<sequence length="1490" mass="170288">MSHPLANRHKSAIGSKLGGSSRPLRKYHAIIEKLLFGESTTQYMRMSGDLSFLSGTCSQSVASQKRSFSALLAERSLKRKPVPENEKELQEAAVHLFNRHQNLGDLLVEENPVPYKKTYLDEENKSGKSRFSAKITNGDSLLVSALYDLASTYGIPVGVLAARKVVEKILELFLTYDESSQSVLLTSEKREILVCLTKSVKELRSQNAFSRQIFCQEMWSAKHSLPLELVWYLHKENITSLEEFLESNRNCVAVSGWLFRNLNLLCGEMNRETDICHCILSDVVTVLVRYSFQEANDKEPSVKLKRIHQVCFTTMNEMLSWVLEVVTNEKVEEKTSKENAAQFWIKVYDVRLYQGAIAAASLRQFFTHSLTYILTYKPQFKVSDAIGMQSKWSFAKTNFLLTSLFRKLFVLFDAEELLAHLQQVLETLEVNWQNVLSCISSLLVCHILAQQKLKELLSRLLKNAFENYDTESLITAFLLVRQASLEGPAVFNSYSDWFKNSFGNASSYHGNCKKSLVFLLKFLSDLVPFEPPQYLKVHVFYPPYVPAKYRSSLLEYITVAKTRLSDLKVSVEDMGLFEDPSAAEAPTQVQCQAEKDVEKAIALFENSGRIPASVMEASIFRRPYYMSKFLPALLTPRLLPNKPDSKVSFIESLRKAEKIPANFYSSYIQSCEKIKQQNNEGAFQEMGIAQLQEPCQLLNTALEELNCLISGQSKLEDITPQISLISNHLRNIIPHNSNESYLNMPLKLDILTPKLEPLENKVTDDILKSFCQNILHASKFGPPDGNECWASVFMKMLCDHRQILQIVLTRLLHLICHQGSSLTGVHILGLSAFVIHFHESKIKVTLVNSGVDCDNLIDFAECLNKLMLCNSEESMTFCSRFCTAALTYGFCVWNFASVEEIKACIPKGFCKKIQYIIPRLYAEVRFGSFEDEITRNIVPPSCGWKKSALALYNYHKLKELVMLPEFKLTFKDWIMAELDVQPGKDFLLDMERQEYQRWICYQQYLSSSFIFGGFAGDLESECSAIINTLVDHSQRSKVPYCNMSNGLEHGTCYSDILCRLQELTLDLELMRTRKMFTDDMHENRHFLFNVIKERLTKLQESQNISSQLIRQQEIEVITRIILTLPPTMLLKHYKDRSKVYLSCEEFWNFVNTEQKNSCFRGCVLQYSLTAHFFRGLVNSSIFCENPHHVVSELLTDCIMACPLLISSAAFWWLKLEPVLQSQWNRVGRGHQAVALGMMTECQAWAKRSLCGEVNRPPSDSPFVLASFLYFSFLKRTDNCSMTAVLGTMCDDNEQVLIFLLFLSLVDLINVHLHPKDNMDLAKVQKCCTDIVKCLEDVGQMLVIFNDSGAEQEINKTMKKMMSDVEIQMLPFAFYSLLLSLDLKVRDCILQHKDFLRTVLRMYIELLKLSFDGCSSESKEEQSYEQINVIELVTTAKKFLLQVISQTPERNIFNRKQLEAICGNHDPEVKAALAFRLQATGNDFLDGPDFV</sequence>
<keyword evidence="7" id="KW-1185">Reference proteome</keyword>
<accession>A0ABS2Z5S2</accession>
<evidence type="ECO:0000259" key="3">
    <source>
        <dbReference type="Pfam" id="PF15865"/>
    </source>
</evidence>
<dbReference type="Pfam" id="PF24781">
    <property type="entry name" value="FANCA_helical"/>
    <property type="match status" value="1"/>
</dbReference>
<dbReference type="Proteomes" id="UP001166052">
    <property type="component" value="Unassembled WGS sequence"/>
</dbReference>
<protein>
    <submittedName>
        <fullName evidence="6">FANCA protein</fullName>
    </submittedName>
</protein>
<dbReference type="InterPro" id="IPR003516">
    <property type="entry name" value="FANCA"/>
</dbReference>
<dbReference type="Pfam" id="PF15865">
    <property type="entry name" value="Fanconi_A_N"/>
    <property type="match status" value="1"/>
</dbReference>
<feature type="domain" description="Fanconi anaemia group A protein N-terminal" evidence="3">
    <location>
        <begin position="219"/>
        <end position="570"/>
    </location>
</feature>
<feature type="domain" description="Fanconi anaemia group A protein helical" evidence="4">
    <location>
        <begin position="590"/>
        <end position="671"/>
    </location>
</feature>
<dbReference type="InterPro" id="IPR055386">
    <property type="entry name" value="FANCA_helical"/>
</dbReference>
<evidence type="ECO:0000256" key="1">
    <source>
        <dbReference type="SAM" id="MobiDB-lite"/>
    </source>
</evidence>
<organism evidence="6 7">
    <name type="scientific">Polypterus senegalus</name>
    <name type="common">Senegal bichir</name>
    <dbReference type="NCBI Taxonomy" id="55291"/>
    <lineage>
        <taxon>Eukaryota</taxon>
        <taxon>Metazoa</taxon>
        <taxon>Chordata</taxon>
        <taxon>Craniata</taxon>
        <taxon>Vertebrata</taxon>
        <taxon>Euteleostomi</taxon>
        <taxon>Actinopterygii</taxon>
        <taxon>Polypteriformes</taxon>
        <taxon>Polypteridae</taxon>
        <taxon>Polypterus</taxon>
    </lineage>
</organism>
<dbReference type="InterPro" id="IPR031729">
    <property type="entry name" value="Fanconi_A_N"/>
</dbReference>
<dbReference type="PRINTS" id="PR00826">
    <property type="entry name" value="FANCONIAGENE"/>
</dbReference>
<evidence type="ECO:0000313" key="6">
    <source>
        <dbReference type="EMBL" id="MBN3294391.1"/>
    </source>
</evidence>
<dbReference type="PANTHER" id="PTHR12047:SF2">
    <property type="entry name" value="FANCONI ANEMIA GROUP A PROTEIN"/>
    <property type="match status" value="1"/>
</dbReference>
<feature type="non-terminal residue" evidence="6">
    <location>
        <position position="1"/>
    </location>
</feature>
<name>A0ABS2Z5S2_POLSE</name>
<gene>
    <name evidence="6" type="primary">Fanca</name>
    <name evidence="6" type="ORF">GTO92_0001740</name>
</gene>
<dbReference type="EMBL" id="JAAWVN010026443">
    <property type="protein sequence ID" value="MBN3294391.1"/>
    <property type="molecule type" value="Genomic_DNA"/>
</dbReference>
<feature type="domain" description="Fanconi anaemia group A protein C-terminal" evidence="2">
    <location>
        <begin position="1264"/>
        <end position="1467"/>
    </location>
</feature>
<evidence type="ECO:0000259" key="5">
    <source>
        <dbReference type="Pfam" id="PF24783"/>
    </source>
</evidence>
<dbReference type="Pfam" id="PF24783">
    <property type="entry name" value="FANCA_arcN"/>
    <property type="match status" value="1"/>
</dbReference>
<dbReference type="InterPro" id="IPR055387">
    <property type="entry name" value="FANCA_arcN"/>
</dbReference>
<evidence type="ECO:0000259" key="2">
    <source>
        <dbReference type="Pfam" id="PF03511"/>
    </source>
</evidence>
<feature type="region of interest" description="Disordered" evidence="1">
    <location>
        <begin position="1"/>
        <end position="20"/>
    </location>
</feature>
<feature type="compositionally biased region" description="Basic residues" evidence="1">
    <location>
        <begin position="1"/>
        <end position="11"/>
    </location>
</feature>
<evidence type="ECO:0000313" key="7">
    <source>
        <dbReference type="Proteomes" id="UP001166052"/>
    </source>
</evidence>